<name>A0A075V6T5_9PSEU</name>
<reference evidence="2 3" key="1">
    <citation type="journal article" date="2014" name="J. Biotechnol.">
        <title>Complete genome sequence of the actinobacterium Amycolatopsis japonica MG417-CF17(T) (=DSM 44213T) producing (S,S)-N,N'-ethylenediaminedisuccinic acid.</title>
        <authorList>
            <person name="Stegmann E."/>
            <person name="Albersmeier A."/>
            <person name="Spohn M."/>
            <person name="Gert H."/>
            <person name="Weber T."/>
            <person name="Wohlleben W."/>
            <person name="Kalinowski J."/>
            <person name="Ruckert C."/>
        </authorList>
    </citation>
    <scope>NUCLEOTIDE SEQUENCE [LARGE SCALE GENOMIC DNA]</scope>
    <source>
        <strain evidence="3">MG417-CF17 (DSM 44213)</strain>
    </source>
</reference>
<gene>
    <name evidence="2" type="ORF">AJAP_36930</name>
</gene>
<evidence type="ECO:0000313" key="2">
    <source>
        <dbReference type="EMBL" id="AIG80184.1"/>
    </source>
</evidence>
<keyword evidence="1" id="KW-0732">Signal</keyword>
<dbReference type="AlphaFoldDB" id="A0A075V6T5"/>
<proteinExistence type="predicted"/>
<sequence length="219" mass="21706">MRITIASRAGLVGALLLAGLGAGVSPAAASNPAGVASLGSAAFTKGTSAPISIASLADCAVEGPTSNSSGVVTRTGITFGGGTTTCTTTVVDPENDVTTTKSEAKGQNFELSALVSSSGPRIKIRSYSVSCTATQTSTNASWTYGGATGLGTLPSPVPVGYVKPITKSNGTLLAEAIFNEQHLPGDGSIGLTMLRIKFAPASNITGEVVIGRTACSPTP</sequence>
<evidence type="ECO:0000256" key="1">
    <source>
        <dbReference type="SAM" id="SignalP"/>
    </source>
</evidence>
<dbReference type="eggNOG" id="ENOG5030RHF">
    <property type="taxonomic scope" value="Bacteria"/>
</dbReference>
<keyword evidence="3" id="KW-1185">Reference proteome</keyword>
<accession>A0A075V6T5</accession>
<evidence type="ECO:0000313" key="3">
    <source>
        <dbReference type="Proteomes" id="UP000028492"/>
    </source>
</evidence>
<feature type="signal peptide" evidence="1">
    <location>
        <begin position="1"/>
        <end position="29"/>
    </location>
</feature>
<protein>
    <submittedName>
        <fullName evidence="2">Conserved putative secreted protein</fullName>
    </submittedName>
</protein>
<dbReference type="STRING" id="208439.AJAP_36930"/>
<dbReference type="KEGG" id="aja:AJAP_36930"/>
<feature type="chain" id="PRO_5001710397" evidence="1">
    <location>
        <begin position="30"/>
        <end position="219"/>
    </location>
</feature>
<organism evidence="2 3">
    <name type="scientific">Amycolatopsis japonica</name>
    <dbReference type="NCBI Taxonomy" id="208439"/>
    <lineage>
        <taxon>Bacteria</taxon>
        <taxon>Bacillati</taxon>
        <taxon>Actinomycetota</taxon>
        <taxon>Actinomycetes</taxon>
        <taxon>Pseudonocardiales</taxon>
        <taxon>Pseudonocardiaceae</taxon>
        <taxon>Amycolatopsis</taxon>
        <taxon>Amycolatopsis japonica group</taxon>
    </lineage>
</organism>
<dbReference type="Proteomes" id="UP000028492">
    <property type="component" value="Chromosome"/>
</dbReference>
<dbReference type="HOGENOM" id="CLU_1259266_0_0_11"/>
<dbReference type="RefSeq" id="WP_038520033.1">
    <property type="nucleotide sequence ID" value="NZ_CP008953.1"/>
</dbReference>
<dbReference type="EMBL" id="CP008953">
    <property type="protein sequence ID" value="AIG80184.1"/>
    <property type="molecule type" value="Genomic_DNA"/>
</dbReference>